<keyword evidence="14" id="KW-1185">Reference proteome</keyword>
<keyword evidence="6 11" id="KW-0411">Iron-sulfur</keyword>
<comment type="PTM">
    <text evidence="11">Upon Fe-S cluster removal intramolecular disulfide bonds are formed.</text>
</comment>
<dbReference type="PROSITE" id="PS51674">
    <property type="entry name" value="4FE4S_WBL"/>
    <property type="match status" value="1"/>
</dbReference>
<feature type="binding site" evidence="11">
    <location>
        <position position="10"/>
    </location>
    <ligand>
        <name>[4Fe-4S] cluster</name>
        <dbReference type="ChEBI" id="CHEBI:49883"/>
    </ligand>
</feature>
<comment type="PTM">
    <text evidence="11">The Fe-S cluster can be nitrosylated by nitric oxide (NO).</text>
</comment>
<comment type="similarity">
    <text evidence="2 11">Belongs to the WhiB family.</text>
</comment>
<evidence type="ECO:0000256" key="1">
    <source>
        <dbReference type="ARBA" id="ARBA00004496"/>
    </source>
</evidence>
<dbReference type="HAMAP" id="MF_01479">
    <property type="entry name" value="WhiB"/>
    <property type="match status" value="1"/>
</dbReference>
<evidence type="ECO:0000256" key="11">
    <source>
        <dbReference type="HAMAP-Rule" id="MF_01479"/>
    </source>
</evidence>
<evidence type="ECO:0000256" key="8">
    <source>
        <dbReference type="ARBA" id="ARBA00023125"/>
    </source>
</evidence>
<sequence>MSDWVQQGACRTSEPELFFPITAPGYTRPKQQLTAAKAVCQQCPVVESCRKWALAHPRMAQYGVWGAMSEEERRTVRRHGDRSGSRP</sequence>
<keyword evidence="9 11" id="KW-1015">Disulfide bond</keyword>
<keyword evidence="11" id="KW-0963">Cytoplasm</keyword>
<name>A0ABS5KHX7_9ACTN</name>
<feature type="binding site" evidence="11">
    <location>
        <position position="40"/>
    </location>
    <ligand>
        <name>[4Fe-4S] cluster</name>
        <dbReference type="ChEBI" id="CHEBI:49883"/>
    </ligand>
</feature>
<evidence type="ECO:0000256" key="3">
    <source>
        <dbReference type="ARBA" id="ARBA00022485"/>
    </source>
</evidence>
<feature type="domain" description="4Fe-4S Wbl-type" evidence="12">
    <location>
        <begin position="9"/>
        <end position="75"/>
    </location>
</feature>
<evidence type="ECO:0000259" key="12">
    <source>
        <dbReference type="PROSITE" id="PS51674"/>
    </source>
</evidence>
<dbReference type="InterPro" id="IPR003482">
    <property type="entry name" value="Whib"/>
</dbReference>
<dbReference type="PANTHER" id="PTHR38839">
    <property type="entry name" value="TRANSCRIPTIONAL REGULATOR WHID-RELATED"/>
    <property type="match status" value="1"/>
</dbReference>
<dbReference type="EMBL" id="JAAFYZ010000007">
    <property type="protein sequence ID" value="MBS2545858.1"/>
    <property type="molecule type" value="Genomic_DNA"/>
</dbReference>
<evidence type="ECO:0000256" key="4">
    <source>
        <dbReference type="ARBA" id="ARBA00022723"/>
    </source>
</evidence>
<evidence type="ECO:0000256" key="2">
    <source>
        <dbReference type="ARBA" id="ARBA00006597"/>
    </source>
</evidence>
<evidence type="ECO:0000256" key="6">
    <source>
        <dbReference type="ARBA" id="ARBA00023014"/>
    </source>
</evidence>
<dbReference type="Proteomes" id="UP000730482">
    <property type="component" value="Unassembled WGS sequence"/>
</dbReference>
<evidence type="ECO:0000256" key="5">
    <source>
        <dbReference type="ARBA" id="ARBA00023004"/>
    </source>
</evidence>
<feature type="binding site" evidence="11">
    <location>
        <position position="43"/>
    </location>
    <ligand>
        <name>[4Fe-4S] cluster</name>
        <dbReference type="ChEBI" id="CHEBI:49883"/>
    </ligand>
</feature>
<organism evidence="13 14">
    <name type="scientific">Catenulispora pinistramenti</name>
    <dbReference type="NCBI Taxonomy" id="2705254"/>
    <lineage>
        <taxon>Bacteria</taxon>
        <taxon>Bacillati</taxon>
        <taxon>Actinomycetota</taxon>
        <taxon>Actinomycetes</taxon>
        <taxon>Catenulisporales</taxon>
        <taxon>Catenulisporaceae</taxon>
        <taxon>Catenulispora</taxon>
    </lineage>
</organism>
<keyword evidence="8 11" id="KW-0238">DNA-binding</keyword>
<accession>A0ABS5KHX7</accession>
<evidence type="ECO:0000313" key="14">
    <source>
        <dbReference type="Proteomes" id="UP000730482"/>
    </source>
</evidence>
<comment type="caution">
    <text evidence="13">The sequence shown here is derived from an EMBL/GenBank/DDBJ whole genome shotgun (WGS) entry which is preliminary data.</text>
</comment>
<dbReference type="RefSeq" id="WP_212007514.1">
    <property type="nucleotide sequence ID" value="NZ_JAAFYZ010000007.1"/>
</dbReference>
<keyword evidence="3 11" id="KW-0004">4Fe-4S</keyword>
<dbReference type="InterPro" id="IPR034768">
    <property type="entry name" value="4FE4S_WBL"/>
</dbReference>
<gene>
    <name evidence="11" type="primary">whiB</name>
    <name evidence="13" type="ORF">KGQ19_03155</name>
</gene>
<keyword evidence="5 11" id="KW-0408">Iron</keyword>
<comment type="function">
    <text evidence="11">Acts as a transcriptional regulator. Probably redox-responsive. The apo- but not holo-form probably binds DNA.</text>
</comment>
<evidence type="ECO:0000256" key="9">
    <source>
        <dbReference type="ARBA" id="ARBA00023157"/>
    </source>
</evidence>
<keyword evidence="4 11" id="KW-0479">Metal-binding</keyword>
<proteinExistence type="inferred from homology"/>
<evidence type="ECO:0000313" key="13">
    <source>
        <dbReference type="EMBL" id="MBS2545858.1"/>
    </source>
</evidence>
<protein>
    <recommendedName>
        <fullName evidence="11">Transcriptional regulator WhiB</fullName>
    </recommendedName>
</protein>
<feature type="binding site" evidence="11">
    <location>
        <position position="49"/>
    </location>
    <ligand>
        <name>[4Fe-4S] cluster</name>
        <dbReference type="ChEBI" id="CHEBI:49883"/>
    </ligand>
</feature>
<reference evidence="13 14" key="1">
    <citation type="submission" date="2020-02" db="EMBL/GenBank/DDBJ databases">
        <title>Acidophilic actinobacteria isolated from forest soil.</title>
        <authorList>
            <person name="Golinska P."/>
        </authorList>
    </citation>
    <scope>NUCLEOTIDE SEQUENCE [LARGE SCALE GENOMIC DNA]</scope>
    <source>
        <strain evidence="13 14">NL8</strain>
    </source>
</reference>
<dbReference type="Pfam" id="PF02467">
    <property type="entry name" value="Whib"/>
    <property type="match status" value="1"/>
</dbReference>
<comment type="subcellular location">
    <subcellularLocation>
        <location evidence="1 11">Cytoplasm</location>
    </subcellularLocation>
</comment>
<evidence type="ECO:0000256" key="7">
    <source>
        <dbReference type="ARBA" id="ARBA00023015"/>
    </source>
</evidence>
<keyword evidence="7 11" id="KW-0805">Transcription regulation</keyword>
<keyword evidence="10 11" id="KW-0804">Transcription</keyword>
<evidence type="ECO:0000256" key="10">
    <source>
        <dbReference type="ARBA" id="ARBA00023163"/>
    </source>
</evidence>
<comment type="cofactor">
    <cofactor evidence="11">
        <name>[4Fe-4S] cluster</name>
        <dbReference type="ChEBI" id="CHEBI:49883"/>
    </cofactor>
    <text evidence="11">Binds 1 [4Fe-4S] cluster per subunit. Following nitrosylation of the [4Fe-4S] cluster binds 1 [4Fe-8(NO)] cluster per subunit.</text>
</comment>